<gene>
    <name evidence="2" type="ORF">BVRB_019810</name>
</gene>
<dbReference type="OMA" id="FEMIDIG"/>
<organism evidence="2 3">
    <name type="scientific">Beta vulgaris subsp. vulgaris</name>
    <name type="common">Beet</name>
    <dbReference type="NCBI Taxonomy" id="3555"/>
    <lineage>
        <taxon>Eukaryota</taxon>
        <taxon>Viridiplantae</taxon>
        <taxon>Streptophyta</taxon>
        <taxon>Embryophyta</taxon>
        <taxon>Tracheophyta</taxon>
        <taxon>Spermatophyta</taxon>
        <taxon>Magnoliopsida</taxon>
        <taxon>eudicotyledons</taxon>
        <taxon>Gunneridae</taxon>
        <taxon>Pentapetalae</taxon>
        <taxon>Caryophyllales</taxon>
        <taxon>Chenopodiaceae</taxon>
        <taxon>Betoideae</taxon>
        <taxon>Beta</taxon>
    </lineage>
</organism>
<dbReference type="Pfam" id="PF07727">
    <property type="entry name" value="RVT_2"/>
    <property type="match status" value="1"/>
</dbReference>
<dbReference type="Proteomes" id="UP000035740">
    <property type="component" value="Unassembled WGS sequence"/>
</dbReference>
<feature type="domain" description="Reverse transcriptase Ty1/copia-type" evidence="1">
    <location>
        <begin position="4"/>
        <end position="168"/>
    </location>
</feature>
<dbReference type="InterPro" id="IPR013103">
    <property type="entry name" value="RVT_2"/>
</dbReference>
<dbReference type="Gramene" id="KMS94595">
    <property type="protein sequence ID" value="KMS94595"/>
    <property type="gene ID" value="BVRB_019810"/>
</dbReference>
<dbReference type="OrthoDB" id="8048545at2759"/>
<feature type="non-terminal residue" evidence="2">
    <location>
        <position position="225"/>
    </location>
</feature>
<dbReference type="EMBL" id="KQ092298">
    <property type="protein sequence ID" value="KMS94595.1"/>
    <property type="molecule type" value="Genomic_DNA"/>
</dbReference>
<protein>
    <recommendedName>
        <fullName evidence="1">Reverse transcriptase Ty1/copia-type domain-containing protein</fullName>
    </recommendedName>
</protein>
<keyword evidence="3" id="KW-1185">Reference proteome</keyword>
<dbReference type="SUPFAM" id="SSF56672">
    <property type="entry name" value="DNA/RNA polymerases"/>
    <property type="match status" value="1"/>
</dbReference>
<accession>A0A0J8DUU8</accession>
<feature type="non-terminal residue" evidence="2">
    <location>
        <position position="1"/>
    </location>
</feature>
<dbReference type="AlphaFoldDB" id="A0A0J8DUU8"/>
<reference evidence="2 3" key="1">
    <citation type="journal article" date="2014" name="Nature">
        <title>The genome of the recently domesticated crop plant sugar beet (Beta vulgaris).</title>
        <authorList>
            <person name="Dohm J.C."/>
            <person name="Minoche A.E."/>
            <person name="Holtgrawe D."/>
            <person name="Capella-Gutierrez S."/>
            <person name="Zakrzewski F."/>
            <person name="Tafer H."/>
            <person name="Rupp O."/>
            <person name="Sorensen T.R."/>
            <person name="Stracke R."/>
            <person name="Reinhardt R."/>
            <person name="Goesmann A."/>
            <person name="Kraft T."/>
            <person name="Schulz B."/>
            <person name="Stadler P.F."/>
            <person name="Schmidt T."/>
            <person name="Gabaldon T."/>
            <person name="Lehrach H."/>
            <person name="Weisshaar B."/>
            <person name="Himmelbauer H."/>
        </authorList>
    </citation>
    <scope>NUCLEOTIDE SEQUENCE [LARGE SCALE GENOMIC DNA]</scope>
    <source>
        <tissue evidence="2">Taproot</tissue>
    </source>
</reference>
<evidence type="ECO:0000313" key="2">
    <source>
        <dbReference type="EMBL" id="KMS94595.1"/>
    </source>
</evidence>
<name>A0A0J8DUU8_BETVV</name>
<sequence>IIAEQMDVVTAFFNAHLTEELYMNTPQGSASRSKFVKLLKSLYGLKQAPYEWLRTIDHFLVNEQGFTQIKSTPCLYLKRDSSNKFCLVGIYADDLPIIGHPELAYDLKSALNKRFNMSDLGTLKQCIGIGVHRDSIAGQVFLEQEKYIEEILLLFQMHKCKPQPTPINSGTKLTKDICPKTEAEHEEVRQLQKAMNYKAAVGHLIWLLHTSPDIAYAVGEVARFV</sequence>
<proteinExistence type="predicted"/>
<evidence type="ECO:0000259" key="1">
    <source>
        <dbReference type="Pfam" id="PF07727"/>
    </source>
</evidence>
<evidence type="ECO:0000313" key="3">
    <source>
        <dbReference type="Proteomes" id="UP000035740"/>
    </source>
</evidence>
<dbReference type="InterPro" id="IPR043502">
    <property type="entry name" value="DNA/RNA_pol_sf"/>
</dbReference>